<comment type="caution">
    <text evidence="1">The sequence shown here is derived from an EMBL/GenBank/DDBJ whole genome shotgun (WGS) entry which is preliminary data.</text>
</comment>
<dbReference type="GO" id="GO:0016491">
    <property type="term" value="F:oxidoreductase activity"/>
    <property type="evidence" value="ECO:0007669"/>
    <property type="project" value="InterPro"/>
</dbReference>
<dbReference type="InterPro" id="IPR037165">
    <property type="entry name" value="AldOxase/xan_DH_Mopterin-bd_sf"/>
</dbReference>
<protein>
    <submittedName>
        <fullName evidence="1">Xanthine dehydrogenase 1-like</fullName>
    </submittedName>
</protein>
<sequence length="168" mass="19054">MFGLLKEAAYSGYRDAEYWDVLKIVLSDFWWNHVPPARERFNGFTEVGFALSQSQARAIKTLYYVSMQIEGSFVQGLGFVALEELKGGDPACKWISPGCLYTYWPGSYKISCINDVPFKFSVPLLKGHPNVKVIHSSKVLVRHQFSWHPPSFFAIKDAIIAAKSRSRV</sequence>
<name>A0A5N5I6F9_9ROSA</name>
<organism evidence="1 2">
    <name type="scientific">Pyrus ussuriensis x Pyrus communis</name>
    <dbReference type="NCBI Taxonomy" id="2448454"/>
    <lineage>
        <taxon>Eukaryota</taxon>
        <taxon>Viridiplantae</taxon>
        <taxon>Streptophyta</taxon>
        <taxon>Embryophyta</taxon>
        <taxon>Tracheophyta</taxon>
        <taxon>Spermatophyta</taxon>
        <taxon>Magnoliopsida</taxon>
        <taxon>eudicotyledons</taxon>
        <taxon>Gunneridae</taxon>
        <taxon>Pentapetalae</taxon>
        <taxon>rosids</taxon>
        <taxon>fabids</taxon>
        <taxon>Rosales</taxon>
        <taxon>Rosaceae</taxon>
        <taxon>Amygdaloideae</taxon>
        <taxon>Maleae</taxon>
        <taxon>Pyrus</taxon>
    </lineage>
</organism>
<dbReference type="Proteomes" id="UP000327157">
    <property type="component" value="Chromosome 12"/>
</dbReference>
<keyword evidence="2" id="KW-1185">Reference proteome</keyword>
<accession>A0A5N5I6F9</accession>
<dbReference type="OrthoDB" id="8300278at2759"/>
<dbReference type="PANTHER" id="PTHR45444:SF3">
    <property type="entry name" value="XANTHINE DEHYDROGENASE"/>
    <property type="match status" value="1"/>
</dbReference>
<dbReference type="EMBL" id="SMOL01000143">
    <property type="protein sequence ID" value="KAB2631184.1"/>
    <property type="molecule type" value="Genomic_DNA"/>
</dbReference>
<reference evidence="1 2" key="3">
    <citation type="submission" date="2019-11" db="EMBL/GenBank/DDBJ databases">
        <title>A de novo genome assembly of a pear dwarfing rootstock.</title>
        <authorList>
            <person name="Wang F."/>
            <person name="Wang J."/>
            <person name="Li S."/>
            <person name="Zhang Y."/>
            <person name="Fang M."/>
            <person name="Ma L."/>
            <person name="Zhao Y."/>
            <person name="Jiang S."/>
        </authorList>
    </citation>
    <scope>NUCLEOTIDE SEQUENCE [LARGE SCALE GENOMIC DNA]</scope>
    <source>
        <strain evidence="1">S2</strain>
        <tissue evidence="1">Leaf</tissue>
    </source>
</reference>
<proteinExistence type="predicted"/>
<dbReference type="AlphaFoldDB" id="A0A5N5I6F9"/>
<dbReference type="Gene3D" id="3.30.365.10">
    <property type="entry name" value="Aldehyde oxidase/xanthine dehydrogenase, molybdopterin binding domain"/>
    <property type="match status" value="1"/>
</dbReference>
<evidence type="ECO:0000313" key="1">
    <source>
        <dbReference type="EMBL" id="KAB2631184.1"/>
    </source>
</evidence>
<dbReference type="SUPFAM" id="SSF56003">
    <property type="entry name" value="Molybdenum cofactor-binding domain"/>
    <property type="match status" value="1"/>
</dbReference>
<reference evidence="2" key="2">
    <citation type="submission" date="2019-10" db="EMBL/GenBank/DDBJ databases">
        <title>A de novo genome assembly of a pear dwarfing rootstock.</title>
        <authorList>
            <person name="Wang F."/>
            <person name="Wang J."/>
            <person name="Li S."/>
            <person name="Zhang Y."/>
            <person name="Fang M."/>
            <person name="Ma L."/>
            <person name="Zhao Y."/>
            <person name="Jiang S."/>
        </authorList>
    </citation>
    <scope>NUCLEOTIDE SEQUENCE [LARGE SCALE GENOMIC DNA]</scope>
</reference>
<dbReference type="InterPro" id="IPR016208">
    <property type="entry name" value="Ald_Oxase/xanthine_DH-like"/>
</dbReference>
<dbReference type="PANTHER" id="PTHR45444">
    <property type="entry name" value="XANTHINE DEHYDROGENASE"/>
    <property type="match status" value="1"/>
</dbReference>
<dbReference type="GO" id="GO:0005506">
    <property type="term" value="F:iron ion binding"/>
    <property type="evidence" value="ECO:0007669"/>
    <property type="project" value="InterPro"/>
</dbReference>
<evidence type="ECO:0000313" key="2">
    <source>
        <dbReference type="Proteomes" id="UP000327157"/>
    </source>
</evidence>
<reference evidence="1 2" key="1">
    <citation type="submission" date="2019-09" db="EMBL/GenBank/DDBJ databases">
        <authorList>
            <person name="Ou C."/>
        </authorList>
    </citation>
    <scope>NUCLEOTIDE SEQUENCE [LARGE SCALE GENOMIC DNA]</scope>
    <source>
        <strain evidence="1">S2</strain>
        <tissue evidence="1">Leaf</tissue>
    </source>
</reference>
<gene>
    <name evidence="1" type="ORF">D8674_008703</name>
</gene>